<feature type="transmembrane region" description="Helical" evidence="2">
    <location>
        <begin position="12"/>
        <end position="33"/>
    </location>
</feature>
<reference evidence="3" key="1">
    <citation type="submission" date="2014-12" db="EMBL/GenBank/DDBJ databases">
        <title>Insight into the proteome of Arion vulgaris.</title>
        <authorList>
            <person name="Aradska J."/>
            <person name="Bulat T."/>
            <person name="Smidak R."/>
            <person name="Sarate P."/>
            <person name="Gangsoo J."/>
            <person name="Sialana F."/>
            <person name="Bilban M."/>
            <person name="Lubec G."/>
        </authorList>
    </citation>
    <scope>NUCLEOTIDE SEQUENCE</scope>
    <source>
        <tissue evidence="3">Skin</tissue>
    </source>
</reference>
<protein>
    <submittedName>
        <fullName evidence="3">Uncharacterized protein</fullName>
    </submittedName>
</protein>
<keyword evidence="2" id="KW-0812">Transmembrane</keyword>
<evidence type="ECO:0000313" key="3">
    <source>
        <dbReference type="EMBL" id="CEK78976.1"/>
    </source>
</evidence>
<name>A0A0B7AG18_9EUPU</name>
<dbReference type="AlphaFoldDB" id="A0A0B7AG18"/>
<organism evidence="3">
    <name type="scientific">Arion vulgaris</name>
    <dbReference type="NCBI Taxonomy" id="1028688"/>
    <lineage>
        <taxon>Eukaryota</taxon>
        <taxon>Metazoa</taxon>
        <taxon>Spiralia</taxon>
        <taxon>Lophotrochozoa</taxon>
        <taxon>Mollusca</taxon>
        <taxon>Gastropoda</taxon>
        <taxon>Heterobranchia</taxon>
        <taxon>Euthyneura</taxon>
        <taxon>Panpulmonata</taxon>
        <taxon>Eupulmonata</taxon>
        <taxon>Stylommatophora</taxon>
        <taxon>Helicina</taxon>
        <taxon>Arionoidea</taxon>
        <taxon>Arionidae</taxon>
        <taxon>Arion</taxon>
    </lineage>
</organism>
<sequence length="126" mass="14289">MFLQAPDTKGESMTVTSIVSLFSIFCEVPYCVVRVLMMTMECNNSYCSRFSEALTLTMWIRVCKAGIFPFIWLAYSDIRNAMLCQLSTGKQTDEDSDEDDDNDDSQTEFQGDGQKFHLTHSPSKPV</sequence>
<evidence type="ECO:0000256" key="1">
    <source>
        <dbReference type="SAM" id="MobiDB-lite"/>
    </source>
</evidence>
<feature type="compositionally biased region" description="Acidic residues" evidence="1">
    <location>
        <begin position="94"/>
        <end position="106"/>
    </location>
</feature>
<evidence type="ECO:0000256" key="2">
    <source>
        <dbReference type="SAM" id="Phobius"/>
    </source>
</evidence>
<keyword evidence="2" id="KW-1133">Transmembrane helix</keyword>
<accession>A0A0B7AG18</accession>
<gene>
    <name evidence="3" type="primary">ORF112964</name>
</gene>
<dbReference type="EMBL" id="HACG01032111">
    <property type="protein sequence ID" value="CEK78976.1"/>
    <property type="molecule type" value="Transcribed_RNA"/>
</dbReference>
<proteinExistence type="predicted"/>
<feature type="region of interest" description="Disordered" evidence="1">
    <location>
        <begin position="89"/>
        <end position="126"/>
    </location>
</feature>
<keyword evidence="2" id="KW-0472">Membrane</keyword>